<keyword evidence="5" id="KW-0663">Pyridoxal phosphate</keyword>
<dbReference type="Pfam" id="PF00266">
    <property type="entry name" value="Aminotran_5"/>
    <property type="match status" value="1"/>
</dbReference>
<dbReference type="InterPro" id="IPR015421">
    <property type="entry name" value="PyrdxlP-dep_Trfase_major"/>
</dbReference>
<evidence type="ECO:0000256" key="5">
    <source>
        <dbReference type="ARBA" id="ARBA00022898"/>
    </source>
</evidence>
<sequence length="390" mass="40168">MSTVAADRAGAGVVYLDHNATTPVDASVLDALLPWLSEGFGNPSSTYARGVAAREALEDARGRVAAFVGAASEEVVFTGSGSEADLLAVRGAVLGLHPAGPARPHVVTQATEHPAVLAACDELQQWHGVDVTVLPVDQHGQVTAASVAEAITPATVLVSIMHANNETGTLQPIQDIAAVTRESGVLLHTDAAQSAGKMALDVAELGVDLMTIVGHKMYAPKGIAALYVRDGVALHPVIGGGGQERGLRAGTENVAFAVGMGRAADLAADALTRGESARLTRLRDLLEEHLSALLPGRVHLNGHRDQRLPNTLNVSIDGTRALSMLPHLDLVAASAGSACHAGQDRPSPVLEAMGLSPERALGAIRLSVGRWTTEADVVTSARAIADAAGR</sequence>
<dbReference type="Gene3D" id="3.90.1150.10">
    <property type="entry name" value="Aspartate Aminotransferase, domain 1"/>
    <property type="match status" value="1"/>
</dbReference>
<comment type="similarity">
    <text evidence="2">Belongs to the class-V pyridoxal-phosphate-dependent aminotransferase family. NifS/IscS subfamily.</text>
</comment>
<dbReference type="SUPFAM" id="SSF53383">
    <property type="entry name" value="PLP-dependent transferases"/>
    <property type="match status" value="1"/>
</dbReference>
<keyword evidence="7" id="KW-0411">Iron-sulfur</keyword>
<reference evidence="10" key="1">
    <citation type="submission" date="2022-06" db="EMBL/GenBank/DDBJ databases">
        <title>Ornithinimicrobium HY1793.</title>
        <authorList>
            <person name="Huang Y."/>
        </authorList>
    </citation>
    <scope>NUCLEOTIDE SEQUENCE</scope>
    <source>
        <strain evidence="10">HY1793</strain>
    </source>
</reference>
<dbReference type="InterPro" id="IPR016454">
    <property type="entry name" value="Cysteine_dSase"/>
</dbReference>
<dbReference type="Proteomes" id="UP001056455">
    <property type="component" value="Chromosome"/>
</dbReference>
<comment type="cofactor">
    <cofactor evidence="1">
        <name>pyridoxal 5'-phosphate</name>
        <dbReference type="ChEBI" id="CHEBI:597326"/>
    </cofactor>
</comment>
<name>A0ABY4YX60_9MICO</name>
<dbReference type="PIRSF" id="PIRSF005572">
    <property type="entry name" value="NifS"/>
    <property type="match status" value="1"/>
</dbReference>
<keyword evidence="4" id="KW-0479">Metal-binding</keyword>
<evidence type="ECO:0000256" key="8">
    <source>
        <dbReference type="ARBA" id="ARBA00050776"/>
    </source>
</evidence>
<protein>
    <submittedName>
        <fullName evidence="10">Cysteine desulfurase</fullName>
    </submittedName>
</protein>
<evidence type="ECO:0000256" key="2">
    <source>
        <dbReference type="ARBA" id="ARBA00006490"/>
    </source>
</evidence>
<dbReference type="InterPro" id="IPR015424">
    <property type="entry name" value="PyrdxlP-dep_Trfase"/>
</dbReference>
<feature type="domain" description="Aminotransferase class V" evidence="9">
    <location>
        <begin position="14"/>
        <end position="377"/>
    </location>
</feature>
<dbReference type="PANTHER" id="PTHR11601">
    <property type="entry name" value="CYSTEINE DESULFURYLASE FAMILY MEMBER"/>
    <property type="match status" value="1"/>
</dbReference>
<proteinExistence type="inferred from homology"/>
<evidence type="ECO:0000256" key="1">
    <source>
        <dbReference type="ARBA" id="ARBA00001933"/>
    </source>
</evidence>
<evidence type="ECO:0000256" key="7">
    <source>
        <dbReference type="ARBA" id="ARBA00023014"/>
    </source>
</evidence>
<dbReference type="EMBL" id="CP099489">
    <property type="protein sequence ID" value="USQ81369.1"/>
    <property type="molecule type" value="Genomic_DNA"/>
</dbReference>
<evidence type="ECO:0000256" key="4">
    <source>
        <dbReference type="ARBA" id="ARBA00022723"/>
    </source>
</evidence>
<keyword evidence="6" id="KW-0408">Iron</keyword>
<evidence type="ECO:0000259" key="9">
    <source>
        <dbReference type="Pfam" id="PF00266"/>
    </source>
</evidence>
<evidence type="ECO:0000313" key="11">
    <source>
        <dbReference type="Proteomes" id="UP001056455"/>
    </source>
</evidence>
<dbReference type="InterPro" id="IPR015422">
    <property type="entry name" value="PyrdxlP-dep_Trfase_small"/>
</dbReference>
<keyword evidence="3" id="KW-0808">Transferase</keyword>
<dbReference type="Gene3D" id="3.40.640.10">
    <property type="entry name" value="Type I PLP-dependent aspartate aminotransferase-like (Major domain)"/>
    <property type="match status" value="1"/>
</dbReference>
<evidence type="ECO:0000313" key="10">
    <source>
        <dbReference type="EMBL" id="USQ81369.1"/>
    </source>
</evidence>
<dbReference type="PANTHER" id="PTHR11601:SF34">
    <property type="entry name" value="CYSTEINE DESULFURASE"/>
    <property type="match status" value="1"/>
</dbReference>
<dbReference type="InterPro" id="IPR000192">
    <property type="entry name" value="Aminotrans_V_dom"/>
</dbReference>
<gene>
    <name evidence="10" type="ORF">NF556_06895</name>
</gene>
<dbReference type="Gene3D" id="1.10.260.50">
    <property type="match status" value="1"/>
</dbReference>
<accession>A0ABY4YX60</accession>
<dbReference type="RefSeq" id="WP_252594798.1">
    <property type="nucleotide sequence ID" value="NZ_CP099489.1"/>
</dbReference>
<comment type="catalytic activity">
    <reaction evidence="8">
        <text>(sulfur carrier)-H + L-cysteine = (sulfur carrier)-SH + L-alanine</text>
        <dbReference type="Rhea" id="RHEA:43892"/>
        <dbReference type="Rhea" id="RHEA-COMP:14737"/>
        <dbReference type="Rhea" id="RHEA-COMP:14739"/>
        <dbReference type="ChEBI" id="CHEBI:29917"/>
        <dbReference type="ChEBI" id="CHEBI:35235"/>
        <dbReference type="ChEBI" id="CHEBI:57972"/>
        <dbReference type="ChEBI" id="CHEBI:64428"/>
        <dbReference type="EC" id="2.8.1.7"/>
    </reaction>
</comment>
<evidence type="ECO:0000256" key="3">
    <source>
        <dbReference type="ARBA" id="ARBA00022679"/>
    </source>
</evidence>
<keyword evidence="11" id="KW-1185">Reference proteome</keyword>
<evidence type="ECO:0000256" key="6">
    <source>
        <dbReference type="ARBA" id="ARBA00023004"/>
    </source>
</evidence>
<organism evidence="10 11">
    <name type="scientific">Ornithinimicrobium faecis</name>
    <dbReference type="NCBI Taxonomy" id="2934158"/>
    <lineage>
        <taxon>Bacteria</taxon>
        <taxon>Bacillati</taxon>
        <taxon>Actinomycetota</taxon>
        <taxon>Actinomycetes</taxon>
        <taxon>Micrococcales</taxon>
        <taxon>Ornithinimicrobiaceae</taxon>
        <taxon>Ornithinimicrobium</taxon>
    </lineage>
</organism>